<dbReference type="Proteomes" id="UP000310200">
    <property type="component" value="Unassembled WGS sequence"/>
</dbReference>
<accession>A0A4S2JDP5</accession>
<evidence type="ECO:0000313" key="1">
    <source>
        <dbReference type="EMBL" id="TGZ32018.1"/>
    </source>
</evidence>
<gene>
    <name evidence="1" type="ORF">DBV15_03825</name>
</gene>
<sequence>MRSCKPISAVQENEETMEGRGIVCPLCCHLSRPLDRAASAVGGAEDDDGGTFESQARQCHVEPIYLQNNRNDEPSIDSHYPQFATRTWKCLKVSRNVTRTALSISQFRN</sequence>
<dbReference type="EMBL" id="QBLH01003970">
    <property type="protein sequence ID" value="TGZ32018.1"/>
    <property type="molecule type" value="Genomic_DNA"/>
</dbReference>
<proteinExistence type="predicted"/>
<evidence type="ECO:0000313" key="2">
    <source>
        <dbReference type="Proteomes" id="UP000310200"/>
    </source>
</evidence>
<reference evidence="1 2" key="1">
    <citation type="journal article" date="2019" name="Philos. Trans. R. Soc. Lond., B, Biol. Sci.">
        <title>Ant behaviour and brain gene expression of defending hosts depend on the ecological success of the intruding social parasite.</title>
        <authorList>
            <person name="Kaur R."/>
            <person name="Stoldt M."/>
            <person name="Jongepier E."/>
            <person name="Feldmeyer B."/>
            <person name="Menzel F."/>
            <person name="Bornberg-Bauer E."/>
            <person name="Foitzik S."/>
        </authorList>
    </citation>
    <scope>NUCLEOTIDE SEQUENCE [LARGE SCALE GENOMIC DNA]</scope>
    <source>
        <tissue evidence="1">Whole body</tissue>
    </source>
</reference>
<dbReference type="AlphaFoldDB" id="A0A4S2JDP5"/>
<keyword evidence="2" id="KW-1185">Reference proteome</keyword>
<name>A0A4S2JDP5_9HYME</name>
<protein>
    <submittedName>
        <fullName evidence="1">Uncharacterized protein</fullName>
    </submittedName>
</protein>
<organism evidence="1 2">
    <name type="scientific">Temnothorax longispinosus</name>
    <dbReference type="NCBI Taxonomy" id="300112"/>
    <lineage>
        <taxon>Eukaryota</taxon>
        <taxon>Metazoa</taxon>
        <taxon>Ecdysozoa</taxon>
        <taxon>Arthropoda</taxon>
        <taxon>Hexapoda</taxon>
        <taxon>Insecta</taxon>
        <taxon>Pterygota</taxon>
        <taxon>Neoptera</taxon>
        <taxon>Endopterygota</taxon>
        <taxon>Hymenoptera</taxon>
        <taxon>Apocrita</taxon>
        <taxon>Aculeata</taxon>
        <taxon>Formicoidea</taxon>
        <taxon>Formicidae</taxon>
        <taxon>Myrmicinae</taxon>
        <taxon>Temnothorax</taxon>
    </lineage>
</organism>
<comment type="caution">
    <text evidence="1">The sequence shown here is derived from an EMBL/GenBank/DDBJ whole genome shotgun (WGS) entry which is preliminary data.</text>
</comment>